<gene>
    <name evidence="8" type="ORF">GDO86_004836</name>
</gene>
<evidence type="ECO:0000256" key="3">
    <source>
        <dbReference type="ARBA" id="ARBA00012733"/>
    </source>
</evidence>
<dbReference type="GO" id="GO:0005737">
    <property type="term" value="C:cytoplasm"/>
    <property type="evidence" value="ECO:0007669"/>
    <property type="project" value="TreeGrafter"/>
</dbReference>
<dbReference type="InterPro" id="IPR026856">
    <property type="entry name" value="Sialidase_fam"/>
</dbReference>
<evidence type="ECO:0000256" key="1">
    <source>
        <dbReference type="ARBA" id="ARBA00000427"/>
    </source>
</evidence>
<reference evidence="8" key="1">
    <citation type="thesis" date="2020" institute="ProQuest LLC" country="789 East Eisenhower Parkway, Ann Arbor, MI, USA">
        <title>Comparative Genomics and Chromosome Evolution.</title>
        <authorList>
            <person name="Mudd A.B."/>
        </authorList>
    </citation>
    <scope>NUCLEOTIDE SEQUENCE</scope>
    <source>
        <strain evidence="8">Female2</strain>
        <tissue evidence="8">Blood</tissue>
    </source>
</reference>
<evidence type="ECO:0000256" key="4">
    <source>
        <dbReference type="ARBA" id="ARBA00022963"/>
    </source>
</evidence>
<evidence type="ECO:0000313" key="8">
    <source>
        <dbReference type="EMBL" id="KAG8453164.1"/>
    </source>
</evidence>
<accession>A0A8T2KB81</accession>
<keyword evidence="6" id="KW-0326">Glycosidase</keyword>
<dbReference type="Gene3D" id="2.120.10.10">
    <property type="match status" value="1"/>
</dbReference>
<feature type="domain" description="Sialidase" evidence="7">
    <location>
        <begin position="37"/>
        <end position="329"/>
    </location>
</feature>
<dbReference type="GO" id="GO:0009313">
    <property type="term" value="P:oligosaccharide catabolic process"/>
    <property type="evidence" value="ECO:0007669"/>
    <property type="project" value="TreeGrafter"/>
</dbReference>
<evidence type="ECO:0000259" key="7">
    <source>
        <dbReference type="Pfam" id="PF13088"/>
    </source>
</evidence>
<dbReference type="PANTHER" id="PTHR10628">
    <property type="entry name" value="SIALIDASE"/>
    <property type="match status" value="1"/>
</dbReference>
<sequence>MKPPSPERTTLFKSEPIGSVYRIPSLIYIKEENLFLAFAEKRKNEEDVSAEYVVMKRGVYKTGYVTWEGTQTLHEAAMKRHRSINPCPVYEAKDKVLFLFFNCVPDGMTEQRMRKWGNASKLCYLTSRDSGKTWSPITDITDVTNGIRNLATVMLSPGHGVQTQSGKLIVPAYVYVAKFSFIRWWGTKAHSFYIYSEDQGHRWRISERVGPFESRECELAEITSEDGKTMLYCNARSTSNKRIEALILNVGGEFTFVQESKKLKDTKDGCSGSIVSFLGEEVPGKTRSHCLLFSHPTKKDRRDLGIYLNNSPMDSASWSKPWVIYGGPCGNSDLAACHNANTFAVLFESGEKGPYEEINFCLFTLEDVLENIKKKKSFFSRFKR</sequence>
<keyword evidence="4" id="KW-0442">Lipid degradation</keyword>
<dbReference type="Proteomes" id="UP000812440">
    <property type="component" value="Chromosome 2"/>
</dbReference>
<keyword evidence="4" id="KW-0443">Lipid metabolism</keyword>
<dbReference type="GO" id="GO:0006689">
    <property type="term" value="P:ganglioside catabolic process"/>
    <property type="evidence" value="ECO:0007669"/>
    <property type="project" value="TreeGrafter"/>
</dbReference>
<comment type="catalytic activity">
    <reaction evidence="1">
        <text>Hydrolysis of alpha-(2-&gt;3)-, alpha-(2-&gt;6)-, alpha-(2-&gt;8)- glycosidic linkages of terminal sialic acid residues in oligosaccharides, glycoproteins, glycolipids, colominic acid and synthetic substrates.</text>
        <dbReference type="EC" id="3.2.1.18"/>
    </reaction>
</comment>
<dbReference type="GO" id="GO:0004308">
    <property type="term" value="F:exo-alpha-sialidase activity"/>
    <property type="evidence" value="ECO:0007669"/>
    <property type="project" value="UniProtKB-EC"/>
</dbReference>
<dbReference type="InterPro" id="IPR036278">
    <property type="entry name" value="Sialidase_sf"/>
</dbReference>
<comment type="similarity">
    <text evidence="2">Belongs to the glycosyl hydrolase 33 family.</text>
</comment>
<evidence type="ECO:0000256" key="6">
    <source>
        <dbReference type="ARBA" id="ARBA00023295"/>
    </source>
</evidence>
<organism evidence="8 9">
    <name type="scientific">Hymenochirus boettgeri</name>
    <name type="common">Congo dwarf clawed frog</name>
    <dbReference type="NCBI Taxonomy" id="247094"/>
    <lineage>
        <taxon>Eukaryota</taxon>
        <taxon>Metazoa</taxon>
        <taxon>Chordata</taxon>
        <taxon>Craniata</taxon>
        <taxon>Vertebrata</taxon>
        <taxon>Euteleostomi</taxon>
        <taxon>Amphibia</taxon>
        <taxon>Batrachia</taxon>
        <taxon>Anura</taxon>
        <taxon>Pipoidea</taxon>
        <taxon>Pipidae</taxon>
        <taxon>Pipinae</taxon>
        <taxon>Hymenochirus</taxon>
    </lineage>
</organism>
<dbReference type="EC" id="3.2.1.18" evidence="3"/>
<keyword evidence="5" id="KW-0119">Carbohydrate metabolism</keyword>
<dbReference type="OrthoDB" id="2739686at2759"/>
<dbReference type="Pfam" id="PF13088">
    <property type="entry name" value="BNR_2"/>
    <property type="match status" value="1"/>
</dbReference>
<dbReference type="FunFam" id="2.120.10.10:FF:000011">
    <property type="entry name" value="Sialidase 3b"/>
    <property type="match status" value="1"/>
</dbReference>
<name>A0A8T2KB81_9PIPI</name>
<dbReference type="SUPFAM" id="SSF50939">
    <property type="entry name" value="Sialidases"/>
    <property type="match status" value="1"/>
</dbReference>
<proteinExistence type="inferred from homology"/>
<dbReference type="PANTHER" id="PTHR10628:SF29">
    <property type="entry name" value="EXO-ALPHA-SIALIDASE"/>
    <property type="match status" value="1"/>
</dbReference>
<dbReference type="InterPro" id="IPR011040">
    <property type="entry name" value="Sialidase"/>
</dbReference>
<dbReference type="EMBL" id="JAACNH010000002">
    <property type="protein sequence ID" value="KAG8453164.1"/>
    <property type="molecule type" value="Genomic_DNA"/>
</dbReference>
<evidence type="ECO:0000256" key="5">
    <source>
        <dbReference type="ARBA" id="ARBA00023277"/>
    </source>
</evidence>
<protein>
    <recommendedName>
        <fullName evidence="3">exo-alpha-sialidase</fullName>
        <ecNumber evidence="3">3.2.1.18</ecNumber>
    </recommendedName>
</protein>
<dbReference type="GO" id="GO:0016020">
    <property type="term" value="C:membrane"/>
    <property type="evidence" value="ECO:0007669"/>
    <property type="project" value="TreeGrafter"/>
</dbReference>
<dbReference type="CDD" id="cd15482">
    <property type="entry name" value="Sialidase_non-viral"/>
    <property type="match status" value="1"/>
</dbReference>
<keyword evidence="6" id="KW-0378">Hydrolase</keyword>
<keyword evidence="9" id="KW-1185">Reference proteome</keyword>
<dbReference type="AlphaFoldDB" id="A0A8T2KB81"/>
<evidence type="ECO:0000313" key="9">
    <source>
        <dbReference type="Proteomes" id="UP000812440"/>
    </source>
</evidence>
<comment type="caution">
    <text evidence="8">The sequence shown here is derived from an EMBL/GenBank/DDBJ whole genome shotgun (WGS) entry which is preliminary data.</text>
</comment>
<evidence type="ECO:0000256" key="2">
    <source>
        <dbReference type="ARBA" id="ARBA00009348"/>
    </source>
</evidence>